<dbReference type="Proteomes" id="UP000004947">
    <property type="component" value="Unassembled WGS sequence"/>
</dbReference>
<dbReference type="AlphaFoldDB" id="A6DRX5"/>
<keyword evidence="6" id="KW-1185">Reference proteome</keyword>
<gene>
    <name evidence="5" type="ORF">LNTAR_25240</name>
</gene>
<dbReference type="InterPro" id="IPR013325">
    <property type="entry name" value="RNA_pol_sigma_r2"/>
</dbReference>
<sequence length="200" mass="23773">MEKKYHTRQTLLSKIAKADDDHSWEEFVQYYQGYIYAVIRNLGVKQELIEDLLQDVLVKVWKSLPNYEYREGECTFRTWLCLVIKSIVYNFFRKKSTRNDAKNTDYDATLHALDAITEPEINIIAEKEWKIYVSNLAWNNVKDEFPQRCREIFEASIHEPNTKVLGERFNLTESSIRVYKSRVKKVLLREMSRLNHDLGA</sequence>
<dbReference type="eggNOG" id="COG1595">
    <property type="taxonomic scope" value="Bacteria"/>
</dbReference>
<reference evidence="5 6" key="1">
    <citation type="journal article" date="2010" name="J. Bacteriol.">
        <title>Genome sequence of Lentisphaera araneosa HTCC2155T, the type species of the order Lentisphaerales in the phylum Lentisphaerae.</title>
        <authorList>
            <person name="Thrash J.C."/>
            <person name="Cho J.C."/>
            <person name="Vergin K.L."/>
            <person name="Morris R.M."/>
            <person name="Giovannoni S.J."/>
        </authorList>
    </citation>
    <scope>NUCLEOTIDE SEQUENCE [LARGE SCALE GENOMIC DNA]</scope>
    <source>
        <strain evidence="5 6">HTCC2155</strain>
    </source>
</reference>
<proteinExistence type="predicted"/>
<dbReference type="InterPro" id="IPR007627">
    <property type="entry name" value="RNA_pol_sigma70_r2"/>
</dbReference>
<dbReference type="InterPro" id="IPR039425">
    <property type="entry name" value="RNA_pol_sigma-70-like"/>
</dbReference>
<dbReference type="InterPro" id="IPR014284">
    <property type="entry name" value="RNA_pol_sigma-70_dom"/>
</dbReference>
<evidence type="ECO:0000313" key="6">
    <source>
        <dbReference type="Proteomes" id="UP000004947"/>
    </source>
</evidence>
<name>A6DRX5_9BACT</name>
<dbReference type="RefSeq" id="WP_007280593.1">
    <property type="nucleotide sequence ID" value="NZ_ABCK01000026.1"/>
</dbReference>
<dbReference type="OrthoDB" id="9795666at2"/>
<dbReference type="PANTHER" id="PTHR43133:SF51">
    <property type="entry name" value="RNA POLYMERASE SIGMA FACTOR"/>
    <property type="match status" value="1"/>
</dbReference>
<dbReference type="GO" id="GO:0016987">
    <property type="term" value="F:sigma factor activity"/>
    <property type="evidence" value="ECO:0007669"/>
    <property type="project" value="UniProtKB-KW"/>
</dbReference>
<dbReference type="Pfam" id="PF04542">
    <property type="entry name" value="Sigma70_r2"/>
    <property type="match status" value="1"/>
</dbReference>
<evidence type="ECO:0000313" key="5">
    <source>
        <dbReference type="EMBL" id="EDM25660.1"/>
    </source>
</evidence>
<dbReference type="PANTHER" id="PTHR43133">
    <property type="entry name" value="RNA POLYMERASE ECF-TYPE SIGMA FACTO"/>
    <property type="match status" value="1"/>
</dbReference>
<comment type="caution">
    <text evidence="5">The sequence shown here is derived from an EMBL/GenBank/DDBJ whole genome shotgun (WGS) entry which is preliminary data.</text>
</comment>
<evidence type="ECO:0000256" key="1">
    <source>
        <dbReference type="ARBA" id="ARBA00023015"/>
    </source>
</evidence>
<dbReference type="NCBIfam" id="TIGR02937">
    <property type="entry name" value="sigma70-ECF"/>
    <property type="match status" value="1"/>
</dbReference>
<dbReference type="STRING" id="313628.LNTAR_25240"/>
<protein>
    <submittedName>
        <fullName evidence="5">Probable RNA polymerase sigma-H factor</fullName>
    </submittedName>
</protein>
<accession>A6DRX5</accession>
<evidence type="ECO:0000259" key="4">
    <source>
        <dbReference type="Pfam" id="PF04542"/>
    </source>
</evidence>
<evidence type="ECO:0000256" key="2">
    <source>
        <dbReference type="ARBA" id="ARBA00023082"/>
    </source>
</evidence>
<feature type="domain" description="RNA polymerase sigma-70 region 2" evidence="4">
    <location>
        <begin position="28"/>
        <end position="96"/>
    </location>
</feature>
<organism evidence="5 6">
    <name type="scientific">Lentisphaera araneosa HTCC2155</name>
    <dbReference type="NCBI Taxonomy" id="313628"/>
    <lineage>
        <taxon>Bacteria</taxon>
        <taxon>Pseudomonadati</taxon>
        <taxon>Lentisphaerota</taxon>
        <taxon>Lentisphaeria</taxon>
        <taxon>Lentisphaerales</taxon>
        <taxon>Lentisphaeraceae</taxon>
        <taxon>Lentisphaera</taxon>
    </lineage>
</organism>
<keyword evidence="2" id="KW-0731">Sigma factor</keyword>
<evidence type="ECO:0000256" key="3">
    <source>
        <dbReference type="ARBA" id="ARBA00023163"/>
    </source>
</evidence>
<keyword evidence="3" id="KW-0804">Transcription</keyword>
<dbReference type="GO" id="GO:0006352">
    <property type="term" value="P:DNA-templated transcription initiation"/>
    <property type="evidence" value="ECO:0007669"/>
    <property type="project" value="InterPro"/>
</dbReference>
<dbReference type="Gene3D" id="1.10.1740.10">
    <property type="match status" value="1"/>
</dbReference>
<dbReference type="SUPFAM" id="SSF88946">
    <property type="entry name" value="Sigma2 domain of RNA polymerase sigma factors"/>
    <property type="match status" value="1"/>
</dbReference>
<dbReference type="EMBL" id="ABCK01000026">
    <property type="protein sequence ID" value="EDM25660.1"/>
    <property type="molecule type" value="Genomic_DNA"/>
</dbReference>
<keyword evidence="1" id="KW-0805">Transcription regulation</keyword>